<name>A0A128A319_9ARCH</name>
<feature type="domain" description="Transcription regulator TrmB C-terminal" evidence="3">
    <location>
        <begin position="151"/>
        <end position="289"/>
    </location>
</feature>
<dbReference type="InterPro" id="IPR036388">
    <property type="entry name" value="WH-like_DNA-bd_sf"/>
</dbReference>
<dbReference type="InterPro" id="IPR021586">
    <property type="entry name" value="Tscrpt_reg_TrmB_C"/>
</dbReference>
<evidence type="ECO:0000259" key="2">
    <source>
        <dbReference type="Pfam" id="PF01978"/>
    </source>
</evidence>
<evidence type="ECO:0000256" key="1">
    <source>
        <dbReference type="ARBA" id="ARBA00007287"/>
    </source>
</evidence>
<evidence type="ECO:0000313" key="4">
    <source>
        <dbReference type="EMBL" id="CUR51728.1"/>
    </source>
</evidence>
<dbReference type="Pfam" id="PF01978">
    <property type="entry name" value="TrmB"/>
    <property type="match status" value="1"/>
</dbReference>
<evidence type="ECO:0000259" key="3">
    <source>
        <dbReference type="Pfam" id="PF11495"/>
    </source>
</evidence>
<dbReference type="Pfam" id="PF11495">
    <property type="entry name" value="Regulator_TrmB"/>
    <property type="match status" value="1"/>
</dbReference>
<dbReference type="Proteomes" id="UP000196239">
    <property type="component" value="Chromosome 1"/>
</dbReference>
<organism evidence="4 5">
    <name type="scientific">Nitrosotalea devaniterrae</name>
    <dbReference type="NCBI Taxonomy" id="1078905"/>
    <lineage>
        <taxon>Archaea</taxon>
        <taxon>Nitrososphaerota</taxon>
        <taxon>Nitrososphaeria</taxon>
        <taxon>Nitrosotaleales</taxon>
        <taxon>Nitrosotaleaceae</taxon>
        <taxon>Nitrosotalea</taxon>
    </lineage>
</organism>
<accession>A0A128A319</accession>
<gene>
    <name evidence="4" type="ORF">NDEV_0963</name>
</gene>
<evidence type="ECO:0000313" key="5">
    <source>
        <dbReference type="Proteomes" id="UP000196239"/>
    </source>
</evidence>
<dbReference type="InterPro" id="IPR051797">
    <property type="entry name" value="TrmB-like"/>
</dbReference>
<dbReference type="PANTHER" id="PTHR34293:SF1">
    <property type="entry name" value="HTH-TYPE TRANSCRIPTIONAL REGULATOR TRMBL2"/>
    <property type="match status" value="1"/>
</dbReference>
<proteinExistence type="inferred from homology"/>
<keyword evidence="5" id="KW-1185">Reference proteome</keyword>
<sequence>MDPHLEMKEDELSVSIFDANSGSVRYEQKITCDKLKDELAKFGLTANQSKVYIYLGKYGSKTAPEVCKALKMPRTETYHLLTTLQNKGLVSATFQHPTRFSAEPLNKAIWVLVNAEKERVNTLESQENEIKKLWDSIPEFNSVQETREEKFQMLEGTNQINSKIKEMIKSTNSEFLILGAEKDFLKFYHANHLENFEDSKINFKLLSSISENASYIFDDMDRSKIRRIPSGVHDNLCFLIKDGREIIHFIKNANQTSQQMNAMWTDSETLVYSMKTLFDLFWSTSENVHV</sequence>
<dbReference type="InterPro" id="IPR036390">
    <property type="entry name" value="WH_DNA-bd_sf"/>
</dbReference>
<dbReference type="AlphaFoldDB" id="A0A128A319"/>
<dbReference type="EMBL" id="LN890280">
    <property type="protein sequence ID" value="CUR51728.1"/>
    <property type="molecule type" value="Genomic_DNA"/>
</dbReference>
<dbReference type="SUPFAM" id="SSF46785">
    <property type="entry name" value="Winged helix' DNA-binding domain"/>
    <property type="match status" value="1"/>
</dbReference>
<dbReference type="KEGG" id="ndv:NDEV_0963"/>
<comment type="similarity">
    <text evidence="1">Belongs to the transcriptional regulator TrmB family.</text>
</comment>
<protein>
    <submittedName>
        <fullName evidence="4">Transcriptional regulator TrmB</fullName>
    </submittedName>
</protein>
<reference evidence="5" key="1">
    <citation type="submission" date="2015-10" db="EMBL/GenBank/DDBJ databases">
        <authorList>
            <person name="Lehtovirta-Morley L.E."/>
            <person name="Vieille C."/>
        </authorList>
    </citation>
    <scope>NUCLEOTIDE SEQUENCE [LARGE SCALE GENOMIC DNA]</scope>
</reference>
<dbReference type="Gene3D" id="1.10.10.10">
    <property type="entry name" value="Winged helix-like DNA-binding domain superfamily/Winged helix DNA-binding domain"/>
    <property type="match status" value="1"/>
</dbReference>
<dbReference type="InterPro" id="IPR002831">
    <property type="entry name" value="Tscrpt_reg_TrmB_N"/>
</dbReference>
<feature type="domain" description="Transcription regulator TrmB N-terminal" evidence="2">
    <location>
        <begin position="39"/>
        <end position="104"/>
    </location>
</feature>
<dbReference type="PANTHER" id="PTHR34293">
    <property type="entry name" value="HTH-TYPE TRANSCRIPTIONAL REGULATOR TRMBL2"/>
    <property type="match status" value="1"/>
</dbReference>